<sequence>MKTRGDKLGDIKFHHYSLRKETYILPTNFQVIPYKRDLLLPIL</sequence>
<evidence type="ECO:0000313" key="1">
    <source>
        <dbReference type="EMBL" id="MBX20220.1"/>
    </source>
</evidence>
<name>A0A2P2LQI8_RHIMU</name>
<reference evidence="1" key="1">
    <citation type="submission" date="2018-02" db="EMBL/GenBank/DDBJ databases">
        <title>Rhizophora mucronata_Transcriptome.</title>
        <authorList>
            <person name="Meera S.P."/>
            <person name="Sreeshan A."/>
            <person name="Augustine A."/>
        </authorList>
    </citation>
    <scope>NUCLEOTIDE SEQUENCE</scope>
    <source>
        <tissue evidence="1">Leaf</tissue>
    </source>
</reference>
<dbReference type="AlphaFoldDB" id="A0A2P2LQI8"/>
<accession>A0A2P2LQI8</accession>
<proteinExistence type="predicted"/>
<protein>
    <submittedName>
        <fullName evidence="1">Serine/arginine-rich splicing factor SR34A-like</fullName>
    </submittedName>
</protein>
<dbReference type="EMBL" id="GGEC01039736">
    <property type="protein sequence ID" value="MBX20220.1"/>
    <property type="molecule type" value="Transcribed_RNA"/>
</dbReference>
<organism evidence="1">
    <name type="scientific">Rhizophora mucronata</name>
    <name type="common">Asiatic mangrove</name>
    <dbReference type="NCBI Taxonomy" id="61149"/>
    <lineage>
        <taxon>Eukaryota</taxon>
        <taxon>Viridiplantae</taxon>
        <taxon>Streptophyta</taxon>
        <taxon>Embryophyta</taxon>
        <taxon>Tracheophyta</taxon>
        <taxon>Spermatophyta</taxon>
        <taxon>Magnoliopsida</taxon>
        <taxon>eudicotyledons</taxon>
        <taxon>Gunneridae</taxon>
        <taxon>Pentapetalae</taxon>
        <taxon>rosids</taxon>
        <taxon>fabids</taxon>
        <taxon>Malpighiales</taxon>
        <taxon>Rhizophoraceae</taxon>
        <taxon>Rhizophora</taxon>
    </lineage>
</organism>